<reference evidence="1" key="1">
    <citation type="submission" date="2022-03" db="EMBL/GenBank/DDBJ databases">
        <authorList>
            <person name="Sayadi A."/>
        </authorList>
    </citation>
    <scope>NUCLEOTIDE SEQUENCE</scope>
</reference>
<dbReference type="EMBL" id="CAKOFQ010006752">
    <property type="protein sequence ID" value="CAH1968452.1"/>
    <property type="molecule type" value="Genomic_DNA"/>
</dbReference>
<accession>A0A9P0P3F1</accession>
<sequence length="106" mass="12142">MITTKSSKLLPSLSLTQVPVTPTFLENSSNLLHLQTLPSLSFMAILLLELERDTMLKHLQLQTPSTWRLNISYLLNQPNIHTMLRHPFLTVTVFLLNRNQVTCTKT</sequence>
<evidence type="ECO:0000313" key="2">
    <source>
        <dbReference type="Proteomes" id="UP001152888"/>
    </source>
</evidence>
<evidence type="ECO:0000313" key="1">
    <source>
        <dbReference type="EMBL" id="CAH1968452.1"/>
    </source>
</evidence>
<name>A0A9P0P3F1_ACAOB</name>
<protein>
    <submittedName>
        <fullName evidence="1">Uncharacterized protein</fullName>
    </submittedName>
</protein>
<proteinExistence type="predicted"/>
<keyword evidence="2" id="KW-1185">Reference proteome</keyword>
<dbReference type="Proteomes" id="UP001152888">
    <property type="component" value="Unassembled WGS sequence"/>
</dbReference>
<comment type="caution">
    <text evidence="1">The sequence shown here is derived from an EMBL/GenBank/DDBJ whole genome shotgun (WGS) entry which is preliminary data.</text>
</comment>
<gene>
    <name evidence="1" type="ORF">ACAOBT_LOCUS7853</name>
</gene>
<organism evidence="1 2">
    <name type="scientific">Acanthoscelides obtectus</name>
    <name type="common">Bean weevil</name>
    <name type="synonym">Bruchus obtectus</name>
    <dbReference type="NCBI Taxonomy" id="200917"/>
    <lineage>
        <taxon>Eukaryota</taxon>
        <taxon>Metazoa</taxon>
        <taxon>Ecdysozoa</taxon>
        <taxon>Arthropoda</taxon>
        <taxon>Hexapoda</taxon>
        <taxon>Insecta</taxon>
        <taxon>Pterygota</taxon>
        <taxon>Neoptera</taxon>
        <taxon>Endopterygota</taxon>
        <taxon>Coleoptera</taxon>
        <taxon>Polyphaga</taxon>
        <taxon>Cucujiformia</taxon>
        <taxon>Chrysomeloidea</taxon>
        <taxon>Chrysomelidae</taxon>
        <taxon>Bruchinae</taxon>
        <taxon>Bruchini</taxon>
        <taxon>Acanthoscelides</taxon>
    </lineage>
</organism>
<dbReference type="AlphaFoldDB" id="A0A9P0P3F1"/>